<evidence type="ECO:0000313" key="3">
    <source>
        <dbReference type="EMBL" id="KAG2231626.1"/>
    </source>
</evidence>
<dbReference type="Proteomes" id="UP000613177">
    <property type="component" value="Unassembled WGS sequence"/>
</dbReference>
<evidence type="ECO:0000259" key="2">
    <source>
        <dbReference type="Pfam" id="PF03732"/>
    </source>
</evidence>
<gene>
    <name evidence="3" type="ORF">INT48_006382</name>
</gene>
<name>A0A8H7SMB0_9FUNG</name>
<dbReference type="EMBL" id="JAEPRE010000142">
    <property type="protein sequence ID" value="KAG2231626.1"/>
    <property type="molecule type" value="Genomic_DNA"/>
</dbReference>
<proteinExistence type="predicted"/>
<accession>A0A8H7SMB0</accession>
<sequence length="223" mass="26681">MSLQMFQLPKFKRKDGPELWLFRYNKMANLNQWSVDIKLNYVDNCFDSKMQLWFMQQNFKNWNQFKNAFIYKYAKKVNLDKIFVDIINFKMAKSETVDDYIDRFENKRMQFNREIIKNQVQEVETPVRFTNKEKATTSTNNQKAETKSEQNVNLKNEDAGLAISENGFIKFFTKGLYPKGLRRYLKVEKPQTLDKAYELLRDLCDSDDETSSDETDYEHQGEK</sequence>
<feature type="domain" description="Retrotransposon gag" evidence="2">
    <location>
        <begin position="56"/>
        <end position="119"/>
    </location>
</feature>
<reference evidence="3" key="1">
    <citation type="submission" date="2021-01" db="EMBL/GenBank/DDBJ databases">
        <title>Metabolic potential, ecology and presence of endohyphal bacteria is reflected in genomic diversity of Mucoromycotina.</title>
        <authorList>
            <person name="Muszewska A."/>
            <person name="Okrasinska A."/>
            <person name="Steczkiewicz K."/>
            <person name="Drgas O."/>
            <person name="Orlowska M."/>
            <person name="Perlinska-Lenart U."/>
            <person name="Aleksandrzak-Piekarczyk T."/>
            <person name="Szatraj K."/>
            <person name="Zielenkiewicz U."/>
            <person name="Pilsyk S."/>
            <person name="Malc E."/>
            <person name="Mieczkowski P."/>
            <person name="Kruszewska J.S."/>
            <person name="Biernat P."/>
            <person name="Pawlowska J."/>
        </authorList>
    </citation>
    <scope>NUCLEOTIDE SEQUENCE</scope>
    <source>
        <strain evidence="3">WA0000018081</strain>
    </source>
</reference>
<evidence type="ECO:0000256" key="1">
    <source>
        <dbReference type="SAM" id="MobiDB-lite"/>
    </source>
</evidence>
<feature type="compositionally biased region" description="Acidic residues" evidence="1">
    <location>
        <begin position="205"/>
        <end position="216"/>
    </location>
</feature>
<feature type="region of interest" description="Disordered" evidence="1">
    <location>
        <begin position="204"/>
        <end position="223"/>
    </location>
</feature>
<keyword evidence="4" id="KW-1185">Reference proteome</keyword>
<protein>
    <recommendedName>
        <fullName evidence="2">Retrotransposon gag domain-containing protein</fullName>
    </recommendedName>
</protein>
<comment type="caution">
    <text evidence="3">The sequence shown here is derived from an EMBL/GenBank/DDBJ whole genome shotgun (WGS) entry which is preliminary data.</text>
</comment>
<organism evidence="3 4">
    <name type="scientific">Thamnidium elegans</name>
    <dbReference type="NCBI Taxonomy" id="101142"/>
    <lineage>
        <taxon>Eukaryota</taxon>
        <taxon>Fungi</taxon>
        <taxon>Fungi incertae sedis</taxon>
        <taxon>Mucoromycota</taxon>
        <taxon>Mucoromycotina</taxon>
        <taxon>Mucoromycetes</taxon>
        <taxon>Mucorales</taxon>
        <taxon>Mucorineae</taxon>
        <taxon>Mucoraceae</taxon>
        <taxon>Thamnidium</taxon>
    </lineage>
</organism>
<evidence type="ECO:0000313" key="4">
    <source>
        <dbReference type="Proteomes" id="UP000613177"/>
    </source>
</evidence>
<dbReference type="InterPro" id="IPR005162">
    <property type="entry name" value="Retrotrans_gag_dom"/>
</dbReference>
<dbReference type="AlphaFoldDB" id="A0A8H7SMB0"/>
<dbReference type="Pfam" id="PF03732">
    <property type="entry name" value="Retrotrans_gag"/>
    <property type="match status" value="1"/>
</dbReference>